<reference evidence="2 3" key="1">
    <citation type="submission" date="2019-12" db="EMBL/GenBank/DDBJ databases">
        <title>Whole-genome analyses of novel actinobacteria.</title>
        <authorList>
            <person name="Sahin N."/>
            <person name="Saygin H."/>
        </authorList>
    </citation>
    <scope>NUCLEOTIDE SEQUENCE [LARGE SCALE GENOMIC DNA]</scope>
    <source>
        <strain evidence="2 3">KC615</strain>
    </source>
</reference>
<organism evidence="2 3">
    <name type="scientific">Shimazuella alba</name>
    <dbReference type="NCBI Taxonomy" id="2690964"/>
    <lineage>
        <taxon>Bacteria</taxon>
        <taxon>Bacillati</taxon>
        <taxon>Bacillota</taxon>
        <taxon>Bacilli</taxon>
        <taxon>Bacillales</taxon>
        <taxon>Thermoactinomycetaceae</taxon>
        <taxon>Shimazuella</taxon>
    </lineage>
</organism>
<feature type="transmembrane region" description="Helical" evidence="1">
    <location>
        <begin position="131"/>
        <end position="150"/>
    </location>
</feature>
<keyword evidence="1" id="KW-0472">Membrane</keyword>
<gene>
    <name evidence="2" type="ORF">GSM42_02365</name>
</gene>
<dbReference type="AlphaFoldDB" id="A0A6I4VX65"/>
<dbReference type="Proteomes" id="UP000430692">
    <property type="component" value="Unassembled WGS sequence"/>
</dbReference>
<sequence>MNHAWNVTRMHLRYNSIWLYMPLIVLFSSFFINLIIAVLSDVPIYTGGVASVYLFMLITGLLTLRNTFSFAIGFSFRRKDYFFGTFLMVAFVSFSTTVLLALLSYVENNLTNAWGNELYFFHLPYLNDGNVVIQACVIFSLMFHLYYLGFSISSVHRRFGRYGMMILLIVSLVAGSLISAIITYFHWWQIIFTKVIAYSAFQLSWGIGLLTIFFILVSYFMLRRATS</sequence>
<accession>A0A6I4VX65</accession>
<dbReference type="EMBL" id="WUUL01000001">
    <property type="protein sequence ID" value="MXQ52612.1"/>
    <property type="molecule type" value="Genomic_DNA"/>
</dbReference>
<keyword evidence="3" id="KW-1185">Reference proteome</keyword>
<keyword evidence="1" id="KW-1133">Transmembrane helix</keyword>
<feature type="transmembrane region" description="Helical" evidence="1">
    <location>
        <begin position="17"/>
        <end position="38"/>
    </location>
</feature>
<keyword evidence="1" id="KW-0812">Transmembrane</keyword>
<proteinExistence type="predicted"/>
<name>A0A6I4VX65_9BACL</name>
<feature type="transmembrane region" description="Helical" evidence="1">
    <location>
        <begin position="200"/>
        <end position="222"/>
    </location>
</feature>
<comment type="caution">
    <text evidence="2">The sequence shown here is derived from an EMBL/GenBank/DDBJ whole genome shotgun (WGS) entry which is preliminary data.</text>
</comment>
<protein>
    <submittedName>
        <fullName evidence="2">Uncharacterized protein</fullName>
    </submittedName>
</protein>
<dbReference type="RefSeq" id="WP_160799616.1">
    <property type="nucleotide sequence ID" value="NZ_WUUL01000001.1"/>
</dbReference>
<evidence type="ECO:0000313" key="3">
    <source>
        <dbReference type="Proteomes" id="UP000430692"/>
    </source>
</evidence>
<feature type="transmembrane region" description="Helical" evidence="1">
    <location>
        <begin position="85"/>
        <end position="106"/>
    </location>
</feature>
<feature type="transmembrane region" description="Helical" evidence="1">
    <location>
        <begin position="162"/>
        <end position="188"/>
    </location>
</feature>
<evidence type="ECO:0000313" key="2">
    <source>
        <dbReference type="EMBL" id="MXQ52612.1"/>
    </source>
</evidence>
<feature type="transmembrane region" description="Helical" evidence="1">
    <location>
        <begin position="44"/>
        <end position="64"/>
    </location>
</feature>
<evidence type="ECO:0000256" key="1">
    <source>
        <dbReference type="SAM" id="Phobius"/>
    </source>
</evidence>